<accession>C6W2E6</accession>
<evidence type="ECO:0000313" key="7">
    <source>
        <dbReference type="EMBL" id="ACT92119.1"/>
    </source>
</evidence>
<name>C6W2E6_DYAFD</name>
<evidence type="ECO:0000259" key="6">
    <source>
        <dbReference type="Pfam" id="PF13734"/>
    </source>
</evidence>
<dbReference type="KEGG" id="dfe:Dfer_0864"/>
<dbReference type="Gene3D" id="3.90.70.50">
    <property type="entry name" value="Peptidase C10, streptopain"/>
    <property type="match status" value="2"/>
</dbReference>
<keyword evidence="8" id="KW-1185">Reference proteome</keyword>
<evidence type="ECO:0000256" key="2">
    <source>
        <dbReference type="ARBA" id="ARBA00022670"/>
    </source>
</evidence>
<dbReference type="Proteomes" id="UP000002011">
    <property type="component" value="Chromosome"/>
</dbReference>
<dbReference type="SUPFAM" id="SSF54001">
    <property type="entry name" value="Cysteine proteinases"/>
    <property type="match status" value="1"/>
</dbReference>
<sequence>MKKYLQKICLLLLVFLNNCKESSITDYQDNISEIDNHIVSSEDASKVAILTTIFPISFKKDPSNMSARNMKLHSEKNKPKKIKNSLSVKHEQDNASFYIYNFDGGGFTIISGDNRLHPILAYSEDGYFPIDSYFVYPSGVVGWLSNTDELVKQIRQDGIKQSKSVQSAWYNFSIEASIALNETLSFSEPECAYNGQTYSTYETYSPLTVTHWGQGVGFNDALDNMSCSLYDNGRPPTGCVATAVAQIMAFHHYPSTFNWSAMPNSGGSTATANLMKDIGENLDMDYGCDGSGSQTDDADNVLRNDYGYTSATWSSNYDPSIVFANISAGRPVILKGGRVGKWWIFNVYDDGHAWVCDGANLATDYICNKWEDDGDPNTTEYQWLFNGSSMLFHMNWGWPDALLDGYFTSYNFKPGSHTFNYQVGMVYNIYP</sequence>
<evidence type="ECO:0000313" key="8">
    <source>
        <dbReference type="Proteomes" id="UP000002011"/>
    </source>
</evidence>
<dbReference type="GO" id="GO:0008234">
    <property type="term" value="F:cysteine-type peptidase activity"/>
    <property type="evidence" value="ECO:0007669"/>
    <property type="project" value="UniProtKB-KW"/>
</dbReference>
<dbReference type="InterPro" id="IPR000200">
    <property type="entry name" value="Peptidase_C10"/>
</dbReference>
<evidence type="ECO:0000256" key="5">
    <source>
        <dbReference type="ARBA" id="ARBA00022807"/>
    </source>
</evidence>
<gene>
    <name evidence="7" type="ordered locus">Dfer_0864</name>
</gene>
<proteinExistence type="inferred from homology"/>
<dbReference type="STRING" id="471854.Dfer_0864"/>
<dbReference type="eggNOG" id="ENOG50309XW">
    <property type="taxonomic scope" value="Bacteria"/>
</dbReference>
<dbReference type="Pfam" id="PF13734">
    <property type="entry name" value="Inhibitor_I69"/>
    <property type="match status" value="1"/>
</dbReference>
<reference evidence="7 8" key="1">
    <citation type="journal article" date="2009" name="Stand. Genomic Sci.">
        <title>Complete genome sequence of Dyadobacter fermentans type strain (NS114).</title>
        <authorList>
            <person name="Lang E."/>
            <person name="Lapidus A."/>
            <person name="Chertkov O."/>
            <person name="Brettin T."/>
            <person name="Detter J.C."/>
            <person name="Han C."/>
            <person name="Copeland A."/>
            <person name="Glavina Del Rio T."/>
            <person name="Nolan M."/>
            <person name="Chen F."/>
            <person name="Lucas S."/>
            <person name="Tice H."/>
            <person name="Cheng J.F."/>
            <person name="Land M."/>
            <person name="Hauser L."/>
            <person name="Chang Y.J."/>
            <person name="Jeffries C.D."/>
            <person name="Kopitz M."/>
            <person name="Bruce D."/>
            <person name="Goodwin L."/>
            <person name="Pitluck S."/>
            <person name="Ovchinnikova G."/>
            <person name="Pati A."/>
            <person name="Ivanova N."/>
            <person name="Mavrommatis K."/>
            <person name="Chen A."/>
            <person name="Palaniappan K."/>
            <person name="Chain P."/>
            <person name="Bristow J."/>
            <person name="Eisen J.A."/>
            <person name="Markowitz V."/>
            <person name="Hugenholtz P."/>
            <person name="Goker M."/>
            <person name="Rohde M."/>
            <person name="Kyrpides N.C."/>
            <person name="Klenk H.P."/>
        </authorList>
    </citation>
    <scope>NUCLEOTIDE SEQUENCE [LARGE SCALE GENOMIC DNA]</scope>
    <source>
        <strain evidence="8">ATCC 700827 / DSM 18053 / CIP 107007 / KCTC 52180 / NS114</strain>
    </source>
</reference>
<keyword evidence="3" id="KW-0732">Signal</keyword>
<dbReference type="OrthoDB" id="2235251at2"/>
<evidence type="ECO:0000256" key="4">
    <source>
        <dbReference type="ARBA" id="ARBA00022801"/>
    </source>
</evidence>
<comment type="similarity">
    <text evidence="1">Belongs to the peptidase C10 family.</text>
</comment>
<dbReference type="EMBL" id="CP001619">
    <property type="protein sequence ID" value="ACT92119.1"/>
    <property type="molecule type" value="Genomic_DNA"/>
</dbReference>
<dbReference type="InterPro" id="IPR038765">
    <property type="entry name" value="Papain-like_cys_pep_sf"/>
</dbReference>
<evidence type="ECO:0000256" key="3">
    <source>
        <dbReference type="ARBA" id="ARBA00022729"/>
    </source>
</evidence>
<dbReference type="AlphaFoldDB" id="C6W2E6"/>
<dbReference type="Pfam" id="PF01640">
    <property type="entry name" value="Peptidase_C10"/>
    <property type="match status" value="2"/>
</dbReference>
<evidence type="ECO:0000256" key="1">
    <source>
        <dbReference type="ARBA" id="ARBA00009693"/>
    </source>
</evidence>
<dbReference type="PRINTS" id="PR00797">
    <property type="entry name" value="STREPTOPAIN"/>
</dbReference>
<keyword evidence="4" id="KW-0378">Hydrolase</keyword>
<dbReference type="InterPro" id="IPR044934">
    <property type="entry name" value="Streptopain_sf"/>
</dbReference>
<dbReference type="InterPro" id="IPR025896">
    <property type="entry name" value="Spi_Prtas-inh"/>
</dbReference>
<feature type="domain" description="Spi protease inhibitor" evidence="6">
    <location>
        <begin position="77"/>
        <end position="148"/>
    </location>
</feature>
<keyword evidence="2" id="KW-0645">Protease</keyword>
<protein>
    <submittedName>
        <fullName evidence="7">Peptidase C10 streptopain</fullName>
    </submittedName>
</protein>
<organism evidence="7 8">
    <name type="scientific">Dyadobacter fermentans (strain ATCC 700827 / DSM 18053 / CIP 107007 / KCTC 52180 / NS114)</name>
    <dbReference type="NCBI Taxonomy" id="471854"/>
    <lineage>
        <taxon>Bacteria</taxon>
        <taxon>Pseudomonadati</taxon>
        <taxon>Bacteroidota</taxon>
        <taxon>Cytophagia</taxon>
        <taxon>Cytophagales</taxon>
        <taxon>Spirosomataceae</taxon>
        <taxon>Dyadobacter</taxon>
    </lineage>
</organism>
<keyword evidence="5" id="KW-0788">Thiol protease</keyword>
<dbReference type="HOGENOM" id="CLU_045358_0_0_10"/>
<dbReference type="GO" id="GO:0006508">
    <property type="term" value="P:proteolysis"/>
    <property type="evidence" value="ECO:0007669"/>
    <property type="project" value="UniProtKB-KW"/>
</dbReference>
<dbReference type="RefSeq" id="WP_015810376.1">
    <property type="nucleotide sequence ID" value="NC_013037.1"/>
</dbReference>